<gene>
    <name evidence="1" type="ORF">LSAT_V11C500239500</name>
</gene>
<dbReference type="SUPFAM" id="SSF81383">
    <property type="entry name" value="F-box domain"/>
    <property type="match status" value="1"/>
</dbReference>
<sequence length="106" mass="12120">MSNTRSRHSLDDLPLEILSRLFVLLGLESAKDIVSTRLCSKKMYDAGVYNYLMHMLARQFRMMGSTRLLIVPKSCCGPLMLFIDLQRITSHCNVNTHVILLKGHLQ</sequence>
<dbReference type="AlphaFoldDB" id="A0A9R1V9U9"/>
<evidence type="ECO:0000313" key="1">
    <source>
        <dbReference type="EMBL" id="KAJ0203077.1"/>
    </source>
</evidence>
<keyword evidence="2" id="KW-1185">Reference proteome</keyword>
<proteinExistence type="predicted"/>
<dbReference type="Proteomes" id="UP000235145">
    <property type="component" value="Unassembled WGS sequence"/>
</dbReference>
<dbReference type="InterPro" id="IPR036047">
    <property type="entry name" value="F-box-like_dom_sf"/>
</dbReference>
<evidence type="ECO:0008006" key="3">
    <source>
        <dbReference type="Google" id="ProtNLM"/>
    </source>
</evidence>
<organism evidence="1 2">
    <name type="scientific">Lactuca sativa</name>
    <name type="common">Garden lettuce</name>
    <dbReference type="NCBI Taxonomy" id="4236"/>
    <lineage>
        <taxon>Eukaryota</taxon>
        <taxon>Viridiplantae</taxon>
        <taxon>Streptophyta</taxon>
        <taxon>Embryophyta</taxon>
        <taxon>Tracheophyta</taxon>
        <taxon>Spermatophyta</taxon>
        <taxon>Magnoliopsida</taxon>
        <taxon>eudicotyledons</taxon>
        <taxon>Gunneridae</taxon>
        <taxon>Pentapetalae</taxon>
        <taxon>asterids</taxon>
        <taxon>campanulids</taxon>
        <taxon>Asterales</taxon>
        <taxon>Asteraceae</taxon>
        <taxon>Cichorioideae</taxon>
        <taxon>Cichorieae</taxon>
        <taxon>Lactucinae</taxon>
        <taxon>Lactuca</taxon>
    </lineage>
</organism>
<protein>
    <recommendedName>
        <fullName evidence="3">F-box domain-containing protein</fullName>
    </recommendedName>
</protein>
<accession>A0A9R1V9U9</accession>
<name>A0A9R1V9U9_LACSA</name>
<reference evidence="1 2" key="1">
    <citation type="journal article" date="2017" name="Nat. Commun.">
        <title>Genome assembly with in vitro proximity ligation data and whole-genome triplication in lettuce.</title>
        <authorList>
            <person name="Reyes-Chin-Wo S."/>
            <person name="Wang Z."/>
            <person name="Yang X."/>
            <person name="Kozik A."/>
            <person name="Arikit S."/>
            <person name="Song C."/>
            <person name="Xia L."/>
            <person name="Froenicke L."/>
            <person name="Lavelle D.O."/>
            <person name="Truco M.J."/>
            <person name="Xia R."/>
            <person name="Zhu S."/>
            <person name="Xu C."/>
            <person name="Xu H."/>
            <person name="Xu X."/>
            <person name="Cox K."/>
            <person name="Korf I."/>
            <person name="Meyers B.C."/>
            <person name="Michelmore R.W."/>
        </authorList>
    </citation>
    <scope>NUCLEOTIDE SEQUENCE [LARGE SCALE GENOMIC DNA]</scope>
    <source>
        <strain evidence="2">cv. Salinas</strain>
        <tissue evidence="1">Seedlings</tissue>
    </source>
</reference>
<evidence type="ECO:0000313" key="2">
    <source>
        <dbReference type="Proteomes" id="UP000235145"/>
    </source>
</evidence>
<comment type="caution">
    <text evidence="1">The sequence shown here is derived from an EMBL/GenBank/DDBJ whole genome shotgun (WGS) entry which is preliminary data.</text>
</comment>
<dbReference type="EMBL" id="NBSK02000005">
    <property type="protein sequence ID" value="KAJ0203077.1"/>
    <property type="molecule type" value="Genomic_DNA"/>
</dbReference>